<sequence length="521" mass="56907">MSDRSTLVADIDDYTFELDEFAHTLDSPPPAHRPGDDRGEGEASSPLAHSPSFLPKGFSGRHPSSAHLLNKHHQQQQRTPYGPVGEDDFDDLESIVSFLNHDPEPVVVVAPPAQGQSQKYLVVQVTPILLIAVVGSMVSGWLFDSVQTWPAFRNVSELFILVSILMNLKGNLEVNLSSRLSTLANLGELEDRANRLSIVFGNLILLLFQTLTVGFIAGVLSSVLGLISFTGSPAALESSPVSQALALPIPGHFSRAVFTIVVSMLSSFVGSLMIGLLICVTVYASHRCGVDPDNVAIPITSSFGDMTTVLLLSRFGQGLYELQSLPLLMGLLTLLLALLAACFHLTRQNKRIRPLMGAGWSPLAFALGVTSIAGLLVKTHVTKFHALAVLLPVFNGTVGNICTIFASRISTHLHAGTQERYGPVMVMLFLINLPVHWIFLTFVRLLNLAHGALDWKLWLFYTIACLFIVFIMLSLAKALTLLIWSWNYDPDNYTNPFLTSISDFSGTIGLITVFYILQQID</sequence>
<dbReference type="Gene3D" id="1.10.357.20">
    <property type="entry name" value="SLC41 divalent cation transporters, integral membrane domain"/>
    <property type="match status" value="2"/>
</dbReference>
<keyword evidence="6 10" id="KW-1133">Transmembrane helix</keyword>
<feature type="transmembrane region" description="Helical" evidence="10">
    <location>
        <begin position="458"/>
        <end position="485"/>
    </location>
</feature>
<evidence type="ECO:0000256" key="10">
    <source>
        <dbReference type="SAM" id="Phobius"/>
    </source>
</evidence>
<organism evidence="12 13">
    <name type="scientific">Dimargaris cristalligena</name>
    <dbReference type="NCBI Taxonomy" id="215637"/>
    <lineage>
        <taxon>Eukaryota</taxon>
        <taxon>Fungi</taxon>
        <taxon>Fungi incertae sedis</taxon>
        <taxon>Zoopagomycota</taxon>
        <taxon>Kickxellomycotina</taxon>
        <taxon>Dimargaritomycetes</taxon>
        <taxon>Dimargaritales</taxon>
        <taxon>Dimargaritaceae</taxon>
        <taxon>Dimargaris</taxon>
    </lineage>
</organism>
<feature type="transmembrane region" description="Helical" evidence="10">
    <location>
        <begin position="257"/>
        <end position="283"/>
    </location>
</feature>
<name>A0A4V1J5I5_9FUNG</name>
<feature type="transmembrane region" description="Helical" evidence="10">
    <location>
        <begin position="497"/>
        <end position="517"/>
    </location>
</feature>
<accession>A0A4V1J5I5</accession>
<dbReference type="InterPro" id="IPR006667">
    <property type="entry name" value="SLC41_membr_dom"/>
</dbReference>
<feature type="domain" description="SLC41A/MgtE integral membrane" evidence="11">
    <location>
        <begin position="391"/>
        <end position="512"/>
    </location>
</feature>
<keyword evidence="4 10" id="KW-0812">Transmembrane</keyword>
<dbReference type="PANTHER" id="PTHR16228:SF7">
    <property type="entry name" value="SLC41A_MGTE INTEGRAL MEMBRANE DOMAIN-CONTAINING PROTEIN"/>
    <property type="match status" value="1"/>
</dbReference>
<comment type="similarity">
    <text evidence="2">Belongs to the SLC41A transporter family.</text>
</comment>
<evidence type="ECO:0000256" key="5">
    <source>
        <dbReference type="ARBA" id="ARBA00022842"/>
    </source>
</evidence>
<evidence type="ECO:0000313" key="12">
    <source>
        <dbReference type="EMBL" id="RKP39179.1"/>
    </source>
</evidence>
<keyword evidence="8 10" id="KW-0472">Membrane</keyword>
<feature type="transmembrane region" description="Helical" evidence="10">
    <location>
        <begin position="384"/>
        <end position="406"/>
    </location>
</feature>
<evidence type="ECO:0000256" key="7">
    <source>
        <dbReference type="ARBA" id="ARBA00023065"/>
    </source>
</evidence>
<gene>
    <name evidence="12" type="ORF">BJ085DRAFT_20642</name>
</gene>
<keyword evidence="13" id="KW-1185">Reference proteome</keyword>
<dbReference type="EMBL" id="ML002292">
    <property type="protein sequence ID" value="RKP39179.1"/>
    <property type="molecule type" value="Genomic_DNA"/>
</dbReference>
<feature type="transmembrane region" description="Helical" evidence="10">
    <location>
        <begin position="358"/>
        <end position="377"/>
    </location>
</feature>
<dbReference type="SUPFAM" id="SSF161093">
    <property type="entry name" value="MgtE membrane domain-like"/>
    <property type="match status" value="2"/>
</dbReference>
<dbReference type="Pfam" id="PF01769">
    <property type="entry name" value="MgtE"/>
    <property type="match status" value="2"/>
</dbReference>
<proteinExistence type="inferred from homology"/>
<evidence type="ECO:0000256" key="3">
    <source>
        <dbReference type="ARBA" id="ARBA00022448"/>
    </source>
</evidence>
<evidence type="ECO:0000256" key="4">
    <source>
        <dbReference type="ARBA" id="ARBA00022692"/>
    </source>
</evidence>
<feature type="domain" description="SLC41A/MgtE integral membrane" evidence="11">
    <location>
        <begin position="163"/>
        <end position="312"/>
    </location>
</feature>
<evidence type="ECO:0000256" key="2">
    <source>
        <dbReference type="ARBA" id="ARBA00009749"/>
    </source>
</evidence>
<evidence type="ECO:0000256" key="1">
    <source>
        <dbReference type="ARBA" id="ARBA00004141"/>
    </source>
</evidence>
<feature type="region of interest" description="Disordered" evidence="9">
    <location>
        <begin position="20"/>
        <end position="56"/>
    </location>
</feature>
<comment type="subcellular location">
    <subcellularLocation>
        <location evidence="1">Membrane</location>
        <topology evidence="1">Multi-pass membrane protein</topology>
    </subcellularLocation>
</comment>
<evidence type="ECO:0000256" key="6">
    <source>
        <dbReference type="ARBA" id="ARBA00022989"/>
    </source>
</evidence>
<dbReference type="GO" id="GO:0008324">
    <property type="term" value="F:monoatomic cation transmembrane transporter activity"/>
    <property type="evidence" value="ECO:0007669"/>
    <property type="project" value="InterPro"/>
</dbReference>
<dbReference type="PANTHER" id="PTHR16228">
    <property type="entry name" value="DIVALENT CATION TRANSPORTER SOLUTE CARRIER FAMILY 41"/>
    <property type="match status" value="1"/>
</dbReference>
<dbReference type="AlphaFoldDB" id="A0A4V1J5I5"/>
<feature type="transmembrane region" description="Helical" evidence="10">
    <location>
        <begin position="325"/>
        <end position="346"/>
    </location>
</feature>
<evidence type="ECO:0000259" key="11">
    <source>
        <dbReference type="Pfam" id="PF01769"/>
    </source>
</evidence>
<feature type="transmembrane region" description="Helical" evidence="10">
    <location>
        <begin position="426"/>
        <end position="446"/>
    </location>
</feature>
<protein>
    <recommendedName>
        <fullName evidence="11">SLC41A/MgtE integral membrane domain-containing protein</fullName>
    </recommendedName>
</protein>
<feature type="transmembrane region" description="Helical" evidence="10">
    <location>
        <begin position="155"/>
        <end position="172"/>
    </location>
</feature>
<dbReference type="Proteomes" id="UP000268162">
    <property type="component" value="Unassembled WGS sequence"/>
</dbReference>
<keyword evidence="3" id="KW-0813">Transport</keyword>
<evidence type="ECO:0000256" key="8">
    <source>
        <dbReference type="ARBA" id="ARBA00023136"/>
    </source>
</evidence>
<dbReference type="InterPro" id="IPR045349">
    <property type="entry name" value="SLC41A1-3"/>
</dbReference>
<keyword evidence="5" id="KW-0460">Magnesium</keyword>
<keyword evidence="7" id="KW-0406">Ion transport</keyword>
<feature type="transmembrane region" description="Helical" evidence="10">
    <location>
        <begin position="120"/>
        <end position="143"/>
    </location>
</feature>
<reference evidence="13" key="1">
    <citation type="journal article" date="2018" name="Nat. Microbiol.">
        <title>Leveraging single-cell genomics to expand the fungal tree of life.</title>
        <authorList>
            <person name="Ahrendt S.R."/>
            <person name="Quandt C.A."/>
            <person name="Ciobanu D."/>
            <person name="Clum A."/>
            <person name="Salamov A."/>
            <person name="Andreopoulos B."/>
            <person name="Cheng J.F."/>
            <person name="Woyke T."/>
            <person name="Pelin A."/>
            <person name="Henrissat B."/>
            <person name="Reynolds N.K."/>
            <person name="Benny G.L."/>
            <person name="Smith M.E."/>
            <person name="James T.Y."/>
            <person name="Grigoriev I.V."/>
        </authorList>
    </citation>
    <scope>NUCLEOTIDE SEQUENCE [LARGE SCALE GENOMIC DNA]</scope>
    <source>
        <strain evidence="13">RSA 468</strain>
    </source>
</reference>
<evidence type="ECO:0000313" key="13">
    <source>
        <dbReference type="Proteomes" id="UP000268162"/>
    </source>
</evidence>
<feature type="transmembrane region" description="Helical" evidence="10">
    <location>
        <begin position="193"/>
        <end position="209"/>
    </location>
</feature>
<dbReference type="GO" id="GO:0005886">
    <property type="term" value="C:plasma membrane"/>
    <property type="evidence" value="ECO:0007669"/>
    <property type="project" value="TreeGrafter"/>
</dbReference>
<evidence type="ECO:0000256" key="9">
    <source>
        <dbReference type="SAM" id="MobiDB-lite"/>
    </source>
</evidence>
<dbReference type="InterPro" id="IPR036739">
    <property type="entry name" value="SLC41_membr_dom_sf"/>
</dbReference>